<dbReference type="EMBL" id="CM045866">
    <property type="protein sequence ID" value="KAI7961825.1"/>
    <property type="molecule type" value="Genomic_DNA"/>
</dbReference>
<reference evidence="2" key="2">
    <citation type="journal article" date="2018" name="Mol. Plant Microbe Interact.">
        <title>Genome sequence resources for the wheat stripe rust pathogen (Puccinia striiformis f. sp. tritici) and the barley stripe rust pathogen (Puccinia striiformis f. sp. hordei).</title>
        <authorList>
            <person name="Xia C."/>
            <person name="Wang M."/>
            <person name="Yin C."/>
            <person name="Cornejo O.E."/>
            <person name="Hulbert S.H."/>
            <person name="Chen X."/>
        </authorList>
    </citation>
    <scope>NUCLEOTIDE SEQUENCE [LARGE SCALE GENOMIC DNA]</scope>
    <source>
        <strain evidence="2">93-210</strain>
    </source>
</reference>
<sequence>MANRIYWDHDQVDAGLSSNGVLLAWLGAPGNYERWGFPPSRNDAASEILEEMQANGLHYHTSTSIQFGISRLITLYQSAGKRYRQRVGCEPPASQTMTAERGWGSPEGELLLMCRHWYTLDPIMRERDLLVDIGIILDLHKSRTRGLVAWPKAEAPPIDGVRLAATRPTFSLDHKPTMAIIKISIANWVALWYWNESQKIPEEPRYIRAIRMAFKRPDWWEPWADDRIPMSRFIEYFRMLLEDFRWLSDELREELQLDPLGRGQPLSVEAQVAVGLYRMAHGASYLTIGHVFQIGKETADKTSARFVRAVLKVLRTAAIGYPPLDQPNRWNEIAASFERRQGIPLVVGAIDGTHIPIAVPPGDTWKGYINRKSWCSIVFQCVVDGEGNFCNVSGGGPGSMHDSRVFRRSRLGQGLLPAYDEPRKIPVDHYLIGDAGYPSTVDILVPYPSVVSPANEWFNFLQSSTRIVVEQAFGRLKNRFRILLHPQRARPIRARNNTFVCMILHNLLNRRGGLYLHNWDT</sequence>
<dbReference type="Proteomes" id="UP001060170">
    <property type="component" value="Chromosome 2"/>
</dbReference>
<reference evidence="1 2" key="3">
    <citation type="journal article" date="2022" name="Microbiol. Spectr.">
        <title>Folding features and dynamics of 3D genome architecture in plant fungal pathogens.</title>
        <authorList>
            <person name="Xia C."/>
        </authorList>
    </citation>
    <scope>NUCLEOTIDE SEQUENCE [LARGE SCALE GENOMIC DNA]</scope>
    <source>
        <strain evidence="1 2">93-210</strain>
    </source>
</reference>
<protein>
    <submittedName>
        <fullName evidence="1">Uncharacterized protein</fullName>
    </submittedName>
</protein>
<name>A0ACC0EY58_9BASI</name>
<evidence type="ECO:0000313" key="1">
    <source>
        <dbReference type="EMBL" id="KAI7961825.1"/>
    </source>
</evidence>
<evidence type="ECO:0000313" key="2">
    <source>
        <dbReference type="Proteomes" id="UP001060170"/>
    </source>
</evidence>
<comment type="caution">
    <text evidence="1">The sequence shown here is derived from an EMBL/GenBank/DDBJ whole genome shotgun (WGS) entry which is preliminary data.</text>
</comment>
<accession>A0ACC0EY58</accession>
<proteinExistence type="predicted"/>
<reference evidence="2" key="1">
    <citation type="journal article" date="2018" name="BMC Genomics">
        <title>Genomic insights into host adaptation between the wheat stripe rust pathogen (Puccinia striiformis f. sp. tritici) and the barley stripe rust pathogen (Puccinia striiformis f. sp. hordei).</title>
        <authorList>
            <person name="Xia C."/>
            <person name="Wang M."/>
            <person name="Yin C."/>
            <person name="Cornejo O.E."/>
            <person name="Hulbert S.H."/>
            <person name="Chen X."/>
        </authorList>
    </citation>
    <scope>NUCLEOTIDE SEQUENCE [LARGE SCALE GENOMIC DNA]</scope>
    <source>
        <strain evidence="2">93-210</strain>
    </source>
</reference>
<organism evidence="1 2">
    <name type="scientific">Puccinia striiformis f. sp. tritici</name>
    <dbReference type="NCBI Taxonomy" id="168172"/>
    <lineage>
        <taxon>Eukaryota</taxon>
        <taxon>Fungi</taxon>
        <taxon>Dikarya</taxon>
        <taxon>Basidiomycota</taxon>
        <taxon>Pucciniomycotina</taxon>
        <taxon>Pucciniomycetes</taxon>
        <taxon>Pucciniales</taxon>
        <taxon>Pucciniaceae</taxon>
        <taxon>Puccinia</taxon>
    </lineage>
</organism>
<keyword evidence="2" id="KW-1185">Reference proteome</keyword>
<gene>
    <name evidence="1" type="ORF">MJO28_002314</name>
</gene>